<comment type="caution">
    <text evidence="2">The sequence shown here is derived from an EMBL/GenBank/DDBJ whole genome shotgun (WGS) entry which is preliminary data.</text>
</comment>
<evidence type="ECO:0000313" key="2">
    <source>
        <dbReference type="EMBL" id="NKX86408.1"/>
    </source>
</evidence>
<protein>
    <submittedName>
        <fullName evidence="2">Uncharacterized protein</fullName>
    </submittedName>
</protein>
<gene>
    <name evidence="2" type="ORF">HGA10_03635</name>
</gene>
<feature type="region of interest" description="Disordered" evidence="1">
    <location>
        <begin position="1"/>
        <end position="132"/>
    </location>
</feature>
<feature type="compositionally biased region" description="Pro residues" evidence="1">
    <location>
        <begin position="40"/>
        <end position="50"/>
    </location>
</feature>
<dbReference type="Proteomes" id="UP000572007">
    <property type="component" value="Unassembled WGS sequence"/>
</dbReference>
<sequence>MKGTEGRSSAEGAASKVVRLPRRPRHSPQDLDDPRRRPWYSPPVYDPAPTRPVTRAELQAETGTWSADAESQHPVDGSPAHEADVIDLAASRRKRSGDSARGTRPKMMPRRVGSGEGKQTVADTSPLPRTDR</sequence>
<accession>A0A846W155</accession>
<keyword evidence="3" id="KW-1185">Reference proteome</keyword>
<evidence type="ECO:0000313" key="3">
    <source>
        <dbReference type="Proteomes" id="UP000572007"/>
    </source>
</evidence>
<proteinExistence type="predicted"/>
<dbReference type="RefSeq" id="WP_067638695.1">
    <property type="nucleotide sequence ID" value="NZ_JAAXOM010000001.1"/>
</dbReference>
<dbReference type="AlphaFoldDB" id="A0A846W155"/>
<feature type="compositionally biased region" description="Basic and acidic residues" evidence="1">
    <location>
        <begin position="27"/>
        <end position="36"/>
    </location>
</feature>
<name>A0A846W155_9NOCA</name>
<organism evidence="2 3">
    <name type="scientific">Nocardia coubleae</name>
    <dbReference type="NCBI Taxonomy" id="356147"/>
    <lineage>
        <taxon>Bacteria</taxon>
        <taxon>Bacillati</taxon>
        <taxon>Actinomycetota</taxon>
        <taxon>Actinomycetes</taxon>
        <taxon>Mycobacteriales</taxon>
        <taxon>Nocardiaceae</taxon>
        <taxon>Nocardia</taxon>
    </lineage>
</organism>
<reference evidence="2 3" key="1">
    <citation type="submission" date="2020-04" db="EMBL/GenBank/DDBJ databases">
        <title>MicrobeNet Type strains.</title>
        <authorList>
            <person name="Nicholson A.C."/>
        </authorList>
    </citation>
    <scope>NUCLEOTIDE SEQUENCE [LARGE SCALE GENOMIC DNA]</scope>
    <source>
        <strain evidence="2 3">DSM 44960</strain>
    </source>
</reference>
<dbReference type="EMBL" id="JAAXOM010000001">
    <property type="protein sequence ID" value="NKX86408.1"/>
    <property type="molecule type" value="Genomic_DNA"/>
</dbReference>
<evidence type="ECO:0000256" key="1">
    <source>
        <dbReference type="SAM" id="MobiDB-lite"/>
    </source>
</evidence>